<dbReference type="Proteomes" id="UP000319783">
    <property type="component" value="Unassembled WGS sequence"/>
</dbReference>
<comment type="caution">
    <text evidence="7">The sequence shown here is derived from an EMBL/GenBank/DDBJ whole genome shotgun (WGS) entry which is preliminary data.</text>
</comment>
<keyword evidence="1" id="KW-0540">Nuclease</keyword>
<organism evidence="7 8">
    <name type="scientific">Candidatus Jettenia ecosi</name>
    <dbReference type="NCBI Taxonomy" id="2494326"/>
    <lineage>
        <taxon>Bacteria</taxon>
        <taxon>Pseudomonadati</taxon>
        <taxon>Planctomycetota</taxon>
        <taxon>Candidatus Brocadiia</taxon>
        <taxon>Candidatus Brocadiales</taxon>
        <taxon>Candidatus Brocadiaceae</taxon>
        <taxon>Candidatus Jettenia</taxon>
    </lineage>
</organism>
<dbReference type="GO" id="GO:0009307">
    <property type="term" value="P:DNA restriction-modification system"/>
    <property type="evidence" value="ECO:0007669"/>
    <property type="project" value="InterPro"/>
</dbReference>
<evidence type="ECO:0000256" key="4">
    <source>
        <dbReference type="ARBA" id="ARBA00022801"/>
    </source>
</evidence>
<dbReference type="EMBL" id="SULG01000031">
    <property type="protein sequence ID" value="TLD41995.1"/>
    <property type="molecule type" value="Genomic_DNA"/>
</dbReference>
<proteinExistence type="predicted"/>
<dbReference type="Pfam" id="PF09520">
    <property type="entry name" value="RE_TdeIII"/>
    <property type="match status" value="1"/>
</dbReference>
<protein>
    <recommendedName>
        <fullName evidence="6">type II site-specific deoxyribonuclease</fullName>
        <ecNumber evidence="6">3.1.21.4</ecNumber>
    </recommendedName>
</protein>
<dbReference type="EC" id="3.1.21.4" evidence="6"/>
<sequence>MLKVSQEQKNAIANIITDLKNKVSRPDLNRENELIFLTTTHANLDANSFTADVFIEEETKIIAIELKTVQPNAGEMRGEKQKILEAKTALFNRFYNKEIEYYIGFPFDPTSDTSTEANKSKFLCSIIDGHKYFASDEILLASELWDFLSGGKNTMEYILDIINKIATKDFMKKFKYLDDNTNRKNDIKIYETLLNDWFLFSEIELLNNDFKITKNLHKETRARRIYNQSIFINGEYNFERYNFLMSLMEK</sequence>
<evidence type="ECO:0000313" key="8">
    <source>
        <dbReference type="Proteomes" id="UP000319783"/>
    </source>
</evidence>
<dbReference type="GO" id="GO:0009036">
    <property type="term" value="F:type II site-specific deoxyribonuclease activity"/>
    <property type="evidence" value="ECO:0007669"/>
    <property type="project" value="InterPro"/>
</dbReference>
<name>A0A533QBA6_9BACT</name>
<evidence type="ECO:0000313" key="7">
    <source>
        <dbReference type="EMBL" id="TLD41995.1"/>
    </source>
</evidence>
<evidence type="ECO:0000256" key="5">
    <source>
        <dbReference type="ARBA" id="ARBA00093760"/>
    </source>
</evidence>
<dbReference type="GO" id="GO:0003677">
    <property type="term" value="F:DNA binding"/>
    <property type="evidence" value="ECO:0007669"/>
    <property type="project" value="InterPro"/>
</dbReference>
<keyword evidence="2" id="KW-0680">Restriction system</keyword>
<accession>A0A533QBA6</accession>
<dbReference type="InterPro" id="IPR019045">
    <property type="entry name" value="Restrct_endonuc_II_HinfI"/>
</dbReference>
<evidence type="ECO:0000256" key="3">
    <source>
        <dbReference type="ARBA" id="ARBA00022759"/>
    </source>
</evidence>
<evidence type="ECO:0000256" key="6">
    <source>
        <dbReference type="ARBA" id="ARBA00093790"/>
    </source>
</evidence>
<evidence type="ECO:0000256" key="2">
    <source>
        <dbReference type="ARBA" id="ARBA00022747"/>
    </source>
</evidence>
<evidence type="ECO:0000256" key="1">
    <source>
        <dbReference type="ARBA" id="ARBA00022722"/>
    </source>
</evidence>
<dbReference type="AlphaFoldDB" id="A0A533QBA6"/>
<keyword evidence="3" id="KW-0255">Endonuclease</keyword>
<reference evidence="7 8" key="1">
    <citation type="submission" date="2019-04" db="EMBL/GenBank/DDBJ databases">
        <title>Genome of a novel bacterium Candidatus Jettenia ecosi reconstructed from metagenome of an anammox bioreactor.</title>
        <authorList>
            <person name="Mardanov A.V."/>
            <person name="Beletsky A.V."/>
            <person name="Ravin N.V."/>
            <person name="Botchkova E.A."/>
            <person name="Litti Y.V."/>
            <person name="Nozhevnikova A.N."/>
        </authorList>
    </citation>
    <scope>NUCLEOTIDE SEQUENCE [LARGE SCALE GENOMIC DNA]</scope>
    <source>
        <strain evidence="7">J2</strain>
    </source>
</reference>
<gene>
    <name evidence="7" type="ORF">JETT_1784</name>
</gene>
<keyword evidence="4" id="KW-0378">Hydrolase</keyword>
<comment type="catalytic activity">
    <reaction evidence="5">
        <text>Endonucleolytic cleavage of DNA to give specific double-stranded fragments with terminal 5'-phosphates.</text>
        <dbReference type="EC" id="3.1.21.4"/>
    </reaction>
</comment>